<keyword evidence="3" id="KW-1185">Reference proteome</keyword>
<feature type="transmembrane region" description="Helical" evidence="1">
    <location>
        <begin position="93"/>
        <end position="115"/>
    </location>
</feature>
<keyword evidence="1" id="KW-0812">Transmembrane</keyword>
<feature type="transmembrane region" description="Helical" evidence="1">
    <location>
        <begin position="171"/>
        <end position="201"/>
    </location>
</feature>
<name>A0A2S6NGD8_RHOGL</name>
<sequence length="407" mass="44475">MYTNSISYQKTMKRPNDRPVAACGLRDEPPEHCRAGKPSLALRCLGRQVRPAVLLWASVAAIAASVVPTPAHAHIKWFAPYDVTKPPMPVHGVLTQHFLLVFIAFTLLMAASFIADRLAAKRSWTLAESGANEALEELLVRSGTGAFFMALFAVGGIILTPELHTSDGWVAWLQLGIAASMLSARTCIVGSLGILVLYAYGISQYGVFHLSDYPVFLGLAAYLALTSFPSERLRSYRMAILYAALCVCLMWGAVEKWAYPQWTLPLLAARPYLTFGFTAPNFMIFAGFVEFAFAFYMLTGLGLLRLAILGLSTIFIAAVFDFGKVDAIGHLPILTAMAAMFVHGPTQMHVWLHAKADTAFRLGRTAGGAFVMTVFLFLAVYYGVQHAEYGHNPQDRIATSVSSGHRL</sequence>
<feature type="transmembrane region" description="Helical" evidence="1">
    <location>
        <begin position="327"/>
        <end position="346"/>
    </location>
</feature>
<keyword evidence="1" id="KW-1133">Transmembrane helix</keyword>
<proteinExistence type="predicted"/>
<comment type="caution">
    <text evidence="2">The sequence shown here is derived from an EMBL/GenBank/DDBJ whole genome shotgun (WGS) entry which is preliminary data.</text>
</comment>
<feature type="transmembrane region" description="Helical" evidence="1">
    <location>
        <begin position="53"/>
        <end position="73"/>
    </location>
</feature>
<dbReference type="EMBL" id="NHRY01000139">
    <property type="protein sequence ID" value="PPQ33667.1"/>
    <property type="molecule type" value="Genomic_DNA"/>
</dbReference>
<feature type="transmembrane region" description="Helical" evidence="1">
    <location>
        <begin position="302"/>
        <end position="320"/>
    </location>
</feature>
<accession>A0A2S6NGD8</accession>
<evidence type="ECO:0000313" key="2">
    <source>
        <dbReference type="EMBL" id="PPQ33667.1"/>
    </source>
</evidence>
<keyword evidence="1" id="KW-0472">Membrane</keyword>
<feature type="transmembrane region" description="Helical" evidence="1">
    <location>
        <begin position="213"/>
        <end position="230"/>
    </location>
</feature>
<feature type="transmembrane region" description="Helical" evidence="1">
    <location>
        <begin position="236"/>
        <end position="254"/>
    </location>
</feature>
<gene>
    <name evidence="2" type="ORF">CCS01_13385</name>
</gene>
<organism evidence="2 3">
    <name type="scientific">Rhodopila globiformis</name>
    <name type="common">Rhodopseudomonas globiformis</name>
    <dbReference type="NCBI Taxonomy" id="1071"/>
    <lineage>
        <taxon>Bacteria</taxon>
        <taxon>Pseudomonadati</taxon>
        <taxon>Pseudomonadota</taxon>
        <taxon>Alphaproteobacteria</taxon>
        <taxon>Acetobacterales</taxon>
        <taxon>Acetobacteraceae</taxon>
        <taxon>Rhodopila</taxon>
    </lineage>
</organism>
<reference evidence="2 3" key="1">
    <citation type="journal article" date="2018" name="Arch. Microbiol.">
        <title>New insights into the metabolic potential of the phototrophic purple bacterium Rhodopila globiformis DSM 161(T) from its draft genome sequence and evidence for a vanadium-dependent nitrogenase.</title>
        <authorList>
            <person name="Imhoff J.F."/>
            <person name="Rahn T."/>
            <person name="Kunzel S."/>
            <person name="Neulinger S.C."/>
        </authorList>
    </citation>
    <scope>NUCLEOTIDE SEQUENCE [LARGE SCALE GENOMIC DNA]</scope>
    <source>
        <strain evidence="2 3">DSM 161</strain>
    </source>
</reference>
<feature type="transmembrane region" description="Helical" evidence="1">
    <location>
        <begin position="366"/>
        <end position="384"/>
    </location>
</feature>
<dbReference type="AlphaFoldDB" id="A0A2S6NGD8"/>
<dbReference type="Proteomes" id="UP000239724">
    <property type="component" value="Unassembled WGS sequence"/>
</dbReference>
<feature type="transmembrane region" description="Helical" evidence="1">
    <location>
        <begin position="275"/>
        <end position="296"/>
    </location>
</feature>
<feature type="transmembrane region" description="Helical" evidence="1">
    <location>
        <begin position="138"/>
        <end position="159"/>
    </location>
</feature>
<evidence type="ECO:0000313" key="3">
    <source>
        <dbReference type="Proteomes" id="UP000239724"/>
    </source>
</evidence>
<protein>
    <submittedName>
        <fullName evidence="2">Uncharacterized protein</fullName>
    </submittedName>
</protein>
<evidence type="ECO:0000256" key="1">
    <source>
        <dbReference type="SAM" id="Phobius"/>
    </source>
</evidence>